<accession>A0A5B8NPG0</accession>
<dbReference type="PANTHER" id="PTHR32063">
    <property type="match status" value="1"/>
</dbReference>
<dbReference type="Gene3D" id="3.30.70.1430">
    <property type="entry name" value="Multidrug efflux transporter AcrB pore domain"/>
    <property type="match status" value="2"/>
</dbReference>
<dbReference type="Gene3D" id="3.30.2090.10">
    <property type="entry name" value="Multidrug efflux transporter AcrB TolC docking domain, DN and DC subdomains"/>
    <property type="match status" value="2"/>
</dbReference>
<sequence>MIRYFYRNTRLLILTIFLILALGIASFQALPRQEDPTLIARNAVVKTVFPGASAERVEALVTEVLEGEISEIEEVETIESSSRVGFSSVSVTLSDDVFNAAPIWSDLRDRIDKASIDFPEGAGQPELEEFNVRAYTLIPSLQWQGENPNYGILYRYAKELAVQLRSLPDTEEVEIFGAPAEEILVEIDAPELVAVGLSTQELADQIEASDAKVSAGQLRGEQRDLSLEVDTELSTLDQIRQIPIQNTPQGEFTRLGDIARVERGVQEPPTELSYTNGQSAIALGVLMKPGQRIDEFTPIIHQELESFRGTLPSRISLEVIFDQSTYVADRINSLIANLLFAALLVIAMVFVAMGWGSSLIVGMALPLTVCGVLGGMTVMGIAVHQISVTGLIIALGLLIDNAIVVVNDIQSELEDGETPFKAVSKTVNYLKVPLLASTITTVMTFLPIALLPGAAGEFVGSIAITVILALVSSLALSLTVIAALTGRFLSRLNPNQPRRWWNNGISFPQLGRSYRWSLQQATRKPLLIVALVFIIPLMGFSILGNLDRQFFPDVERDQLHIEVEFSPDGAIAQTQAQAARARDLILQHPQVEEVNWFIGRTGPKFYYNITGMRENQSHYAEGMVQLKDTAELPILVQTLQTELDRAFPNARFLVQQLGQGPPFDAPVEMRIYGPNLEELHRLGNEARQILTQLPHVTYARDDLSEARPQIGFAVDEEQARQAGLSNRAIAQQLEAYLEGSIGGSILEATEELPVRVRLSNTERADLSEIASLDLTPEGEGESPFRPFSALGEFNLTPQLSQIARRNQQRVNVIQGFIQAGVLPATVLENFQTALAENNFELPPGYSYDWGGEQEERDQAVGDLLLYVPLLVIVMITALVLSLNSFRQAGIMGLVAVGAIGMALFSLWLFNSILGFMAIVGIMGLVGVAINDSIVVLSAMNEDQQAKRGDPKAIQNVVIRSTRHVVTTTVTTMMGFVPLLLEGDPFWRPLSIAIAGGILGSSLLALYVVPAMYLIVMHRLPRRLSHRIKNA</sequence>
<feature type="transmembrane region" description="Helical" evidence="1">
    <location>
        <begin position="388"/>
        <end position="409"/>
    </location>
</feature>
<reference evidence="2" key="1">
    <citation type="submission" date="2019-08" db="EMBL/GenBank/DDBJ databases">
        <title>Carotenoids and Carotenoid Binding Proteins in the Halophilic Cyanobacterium Euhalothece sp. ZM00.</title>
        <authorList>
            <person name="Cho S.M."/>
            <person name="Song J.Y."/>
            <person name="Park Y.-I."/>
        </authorList>
    </citation>
    <scope>NUCLEOTIDE SEQUENCE [LARGE SCALE GENOMIC DNA]</scope>
    <source>
        <strain evidence="2">Z-M001</strain>
    </source>
</reference>
<feature type="transmembrane region" description="Helical" evidence="1">
    <location>
        <begin position="960"/>
        <end position="980"/>
    </location>
</feature>
<dbReference type="KEGG" id="enn:FRE64_13370"/>
<dbReference type="Pfam" id="PF00873">
    <property type="entry name" value="ACR_tran"/>
    <property type="match status" value="1"/>
</dbReference>
<feature type="transmembrane region" description="Helical" evidence="1">
    <location>
        <begin position="863"/>
        <end position="882"/>
    </location>
</feature>
<name>A0A5B8NPG0_9CHRO</name>
<dbReference type="AlphaFoldDB" id="A0A5B8NPG0"/>
<dbReference type="Gene3D" id="3.30.70.1320">
    <property type="entry name" value="Multidrug efflux transporter AcrB pore domain like"/>
    <property type="match status" value="1"/>
</dbReference>
<dbReference type="Gene3D" id="1.20.1640.10">
    <property type="entry name" value="Multidrug efflux transporter AcrB transmembrane domain"/>
    <property type="match status" value="2"/>
</dbReference>
<dbReference type="PANTHER" id="PTHR32063:SF18">
    <property type="entry name" value="CATION EFFLUX SYSTEM PROTEIN"/>
    <property type="match status" value="1"/>
</dbReference>
<feature type="transmembrane region" description="Helical" evidence="1">
    <location>
        <begin position="429"/>
        <end position="450"/>
    </location>
</feature>
<feature type="transmembrane region" description="Helical" evidence="1">
    <location>
        <begin position="462"/>
        <end position="489"/>
    </location>
</feature>
<feature type="transmembrane region" description="Helical" evidence="1">
    <location>
        <begin position="915"/>
        <end position="939"/>
    </location>
</feature>
<dbReference type="InterPro" id="IPR027463">
    <property type="entry name" value="AcrB_DN_DC_subdom"/>
</dbReference>
<evidence type="ECO:0000313" key="3">
    <source>
        <dbReference type="Proteomes" id="UP000318453"/>
    </source>
</evidence>
<feature type="transmembrane region" description="Helical" evidence="1">
    <location>
        <begin position="334"/>
        <end position="352"/>
    </location>
</feature>
<feature type="transmembrane region" description="Helical" evidence="1">
    <location>
        <begin position="359"/>
        <end position="382"/>
    </location>
</feature>
<dbReference type="SUPFAM" id="SSF82866">
    <property type="entry name" value="Multidrug efflux transporter AcrB transmembrane domain"/>
    <property type="match status" value="2"/>
</dbReference>
<protein>
    <submittedName>
        <fullName evidence="2">Efflux RND transporter permease subunit</fullName>
    </submittedName>
</protein>
<keyword evidence="3" id="KW-1185">Reference proteome</keyword>
<dbReference type="InterPro" id="IPR001036">
    <property type="entry name" value="Acrflvin-R"/>
</dbReference>
<evidence type="ECO:0000313" key="2">
    <source>
        <dbReference type="EMBL" id="QDZ40846.1"/>
    </source>
</evidence>
<dbReference type="GO" id="GO:0042910">
    <property type="term" value="F:xenobiotic transmembrane transporter activity"/>
    <property type="evidence" value="ECO:0007669"/>
    <property type="project" value="TreeGrafter"/>
</dbReference>
<keyword evidence="1" id="KW-0472">Membrane</keyword>
<dbReference type="SUPFAM" id="SSF82714">
    <property type="entry name" value="Multidrug efflux transporter AcrB TolC docking domain, DN and DC subdomains"/>
    <property type="match status" value="2"/>
</dbReference>
<dbReference type="SUPFAM" id="SSF82693">
    <property type="entry name" value="Multidrug efflux transporter AcrB pore domain, PN1, PN2, PC1 and PC2 subdomains"/>
    <property type="match status" value="2"/>
</dbReference>
<dbReference type="EMBL" id="CP042326">
    <property type="protein sequence ID" value="QDZ40846.1"/>
    <property type="molecule type" value="Genomic_DNA"/>
</dbReference>
<evidence type="ECO:0000256" key="1">
    <source>
        <dbReference type="SAM" id="Phobius"/>
    </source>
</evidence>
<feature type="transmembrane region" description="Helical" evidence="1">
    <location>
        <begin position="992"/>
        <end position="1015"/>
    </location>
</feature>
<dbReference type="OrthoDB" id="9791035at2"/>
<keyword evidence="1" id="KW-1133">Transmembrane helix</keyword>
<proteinExistence type="predicted"/>
<feature type="transmembrane region" description="Helical" evidence="1">
    <location>
        <begin position="525"/>
        <end position="546"/>
    </location>
</feature>
<organism evidence="2 3">
    <name type="scientific">Euhalothece natronophila Z-M001</name>
    <dbReference type="NCBI Taxonomy" id="522448"/>
    <lineage>
        <taxon>Bacteria</taxon>
        <taxon>Bacillati</taxon>
        <taxon>Cyanobacteriota</taxon>
        <taxon>Cyanophyceae</taxon>
        <taxon>Oscillatoriophycideae</taxon>
        <taxon>Chroococcales</taxon>
        <taxon>Halothecacae</taxon>
        <taxon>Halothece cluster</taxon>
        <taxon>Euhalothece</taxon>
    </lineage>
</organism>
<dbReference type="GO" id="GO:0005886">
    <property type="term" value="C:plasma membrane"/>
    <property type="evidence" value="ECO:0007669"/>
    <property type="project" value="TreeGrafter"/>
</dbReference>
<dbReference type="Gene3D" id="3.30.70.1440">
    <property type="entry name" value="Multidrug efflux transporter AcrB pore domain"/>
    <property type="match status" value="1"/>
</dbReference>
<keyword evidence="1" id="KW-0812">Transmembrane</keyword>
<dbReference type="PRINTS" id="PR00702">
    <property type="entry name" value="ACRIFLAVINRP"/>
</dbReference>
<feature type="transmembrane region" description="Helical" evidence="1">
    <location>
        <begin position="889"/>
        <end position="909"/>
    </location>
</feature>
<gene>
    <name evidence="2" type="ORF">FRE64_13370</name>
</gene>
<dbReference type="RefSeq" id="WP_146296686.1">
    <property type="nucleotide sequence ID" value="NZ_CP042326.1"/>
</dbReference>
<dbReference type="Proteomes" id="UP000318453">
    <property type="component" value="Chromosome"/>
</dbReference>